<dbReference type="SMART" id="SM00760">
    <property type="entry name" value="Bac_DnaA_C"/>
    <property type="match status" value="1"/>
</dbReference>
<dbReference type="EMBL" id="LR796281">
    <property type="protein sequence ID" value="CAB4134016.1"/>
    <property type="molecule type" value="Genomic_DNA"/>
</dbReference>
<dbReference type="GO" id="GO:0005524">
    <property type="term" value="F:ATP binding"/>
    <property type="evidence" value="ECO:0007669"/>
    <property type="project" value="InterPro"/>
</dbReference>
<proteinExistence type="predicted"/>
<organism evidence="2">
    <name type="scientific">uncultured Caudovirales phage</name>
    <dbReference type="NCBI Taxonomy" id="2100421"/>
    <lineage>
        <taxon>Viruses</taxon>
        <taxon>Duplodnaviria</taxon>
        <taxon>Heunggongvirae</taxon>
        <taxon>Uroviricota</taxon>
        <taxon>Caudoviricetes</taxon>
        <taxon>Peduoviridae</taxon>
        <taxon>Maltschvirus</taxon>
        <taxon>Maltschvirus maltsch</taxon>
    </lineage>
</organism>
<dbReference type="GO" id="GO:0043565">
    <property type="term" value="F:sequence-specific DNA binding"/>
    <property type="evidence" value="ECO:0007669"/>
    <property type="project" value="InterPro"/>
</dbReference>
<feature type="domain" description="Chromosomal replication initiator DnaA C-terminal" evidence="1">
    <location>
        <begin position="25"/>
        <end position="88"/>
    </location>
</feature>
<evidence type="ECO:0000259" key="1">
    <source>
        <dbReference type="SMART" id="SM00760"/>
    </source>
</evidence>
<dbReference type="GO" id="GO:0006275">
    <property type="term" value="P:regulation of DNA replication"/>
    <property type="evidence" value="ECO:0007669"/>
    <property type="project" value="InterPro"/>
</dbReference>
<dbReference type="EMBL" id="LR796219">
    <property type="protein sequence ID" value="CAB4128256.1"/>
    <property type="molecule type" value="Genomic_DNA"/>
</dbReference>
<sequence>MLKFMLPANYRIMMLTDDAKYTSQALSRVKELIEKYNICVVNRKKELVFKRQLICWYLKKNTKLTLYEIGEICGGKNHATVLHAVRSIDNYKGYNDKYFTQVTDELNTDLKNTFINGIKF</sequence>
<protein>
    <submittedName>
        <fullName evidence="2">Chromosomal replication initiator, DnaA C-terminal</fullName>
    </submittedName>
</protein>
<dbReference type="Pfam" id="PF08299">
    <property type="entry name" value="Bac_DnaA_C"/>
    <property type="match status" value="1"/>
</dbReference>
<name>A0A6J5L4N6_9CAUD</name>
<reference evidence="2" key="1">
    <citation type="submission" date="2020-04" db="EMBL/GenBank/DDBJ databases">
        <authorList>
            <person name="Chiriac C."/>
            <person name="Salcher M."/>
            <person name="Ghai R."/>
            <person name="Kavagutti S V."/>
        </authorList>
    </citation>
    <scope>NUCLEOTIDE SEQUENCE</scope>
</reference>
<evidence type="ECO:0000313" key="3">
    <source>
        <dbReference type="EMBL" id="CAB4134016.1"/>
    </source>
</evidence>
<gene>
    <name evidence="2" type="ORF">UFOVP104_26</name>
    <name evidence="3" type="ORF">UFOVP271_6</name>
</gene>
<dbReference type="InterPro" id="IPR013159">
    <property type="entry name" value="DnaA_C"/>
</dbReference>
<accession>A0A6J5L4N6</accession>
<dbReference type="SUPFAM" id="SSF48295">
    <property type="entry name" value="TrpR-like"/>
    <property type="match status" value="1"/>
</dbReference>
<evidence type="ECO:0000313" key="2">
    <source>
        <dbReference type="EMBL" id="CAB4128256.1"/>
    </source>
</evidence>
<dbReference type="InterPro" id="IPR010921">
    <property type="entry name" value="Trp_repressor/repl_initiator"/>
</dbReference>
<dbReference type="Gene3D" id="1.10.1750.10">
    <property type="match status" value="1"/>
</dbReference>
<dbReference type="GO" id="GO:0006270">
    <property type="term" value="P:DNA replication initiation"/>
    <property type="evidence" value="ECO:0007669"/>
    <property type="project" value="InterPro"/>
</dbReference>